<dbReference type="InterPro" id="IPR000195">
    <property type="entry name" value="Rab-GAP-TBC_dom"/>
</dbReference>
<name>A0A068SAF0_9FUNG</name>
<evidence type="ECO:0000256" key="4">
    <source>
        <dbReference type="ARBA" id="ARBA00023306"/>
    </source>
</evidence>
<evidence type="ECO:0000256" key="2">
    <source>
        <dbReference type="ARBA" id="ARBA00022490"/>
    </source>
</evidence>
<dbReference type="AlphaFoldDB" id="A0A068SAF0"/>
<dbReference type="GO" id="GO:1902543">
    <property type="term" value="P:negative regulation of protein localization to mitotic spindle pole body"/>
    <property type="evidence" value="ECO:0007669"/>
    <property type="project" value="EnsemblFungi"/>
</dbReference>
<comment type="caution">
    <text evidence="8">The sequence shown here is derived from an EMBL/GenBank/DDBJ whole genome shotgun (WGS) entry which is preliminary data.</text>
</comment>
<evidence type="ECO:0000256" key="5">
    <source>
        <dbReference type="ARBA" id="ARBA00061049"/>
    </source>
</evidence>
<evidence type="ECO:0000256" key="1">
    <source>
        <dbReference type="ARBA" id="ARBA00004245"/>
    </source>
</evidence>
<evidence type="ECO:0000313" key="8">
    <source>
        <dbReference type="EMBL" id="CDH58812.1"/>
    </source>
</evidence>
<dbReference type="STRING" id="1263082.A0A068SAF0"/>
<accession>A0A068SAF0</accession>
<feature type="domain" description="Rab-GAP TBC" evidence="7">
    <location>
        <begin position="40"/>
        <end position="245"/>
    </location>
</feature>
<dbReference type="SUPFAM" id="SSF47923">
    <property type="entry name" value="Ypt/Rab-GAP domain of gyp1p"/>
    <property type="match status" value="2"/>
</dbReference>
<dbReference type="VEuPathDB" id="FungiDB:LCOR_09661.1"/>
<dbReference type="Gene3D" id="1.10.472.80">
    <property type="entry name" value="Ypt/Rab-GAP domain of gyp1p, domain 3"/>
    <property type="match status" value="1"/>
</dbReference>
<evidence type="ECO:0000313" key="9">
    <source>
        <dbReference type="Proteomes" id="UP000027586"/>
    </source>
</evidence>
<dbReference type="GO" id="GO:1902413">
    <property type="term" value="P:negative regulation of mitotic cytokinesis"/>
    <property type="evidence" value="ECO:0007669"/>
    <property type="project" value="EnsemblFungi"/>
</dbReference>
<evidence type="ECO:0000256" key="3">
    <source>
        <dbReference type="ARBA" id="ARBA00023212"/>
    </source>
</evidence>
<dbReference type="PANTHER" id="PTHR22957:SF263">
    <property type="entry name" value="MITOTIC CHECK POINT PROTEIN BUB2"/>
    <property type="match status" value="1"/>
</dbReference>
<sequence length="367" mass="41061">MPPLLTVQEQFSKVLNRRHVTKEEADSSSNELRWLVLTHPCPPELRGWIWKVFLELEVSASCYISLVHRGASSRDAEIRNDTSRTMTTDTTFIEHVSEDMLIRILNAFVWISDQNGRLGDTSEELQLRLCLHRGATGELAYVQGMNVLAAPFLTVLPEMEAFYAFSKLLWHWCPLYVRSTLKGVHCGLKLVDMCLRTLDPELYGYLLGKGLSASMYAFPSVLTFSACTPPLSELLRLWDVMFAFGFHLNILFIISQLALVRDEIMATSSPMKILRKLPSLKADAIIPLTLASHKKLPPNLFDLLVRHLYDETVADELGIEVTAISQARDRRALPAFMAEARNLSIPQLSSSSTSSGSSNSSSSNNGT</sequence>
<dbReference type="OrthoDB" id="10263206at2759"/>
<protein>
    <submittedName>
        <fullName evidence="8">Bub2 protein</fullName>
    </submittedName>
</protein>
<proteinExistence type="inferred from homology"/>
<dbReference type="FunFam" id="1.10.8.270:FF:000035">
    <property type="entry name" value="Cell cycle arrest protein BUB2"/>
    <property type="match status" value="1"/>
</dbReference>
<reference evidence="8" key="1">
    <citation type="submission" date="2013-08" db="EMBL/GenBank/DDBJ databases">
        <title>Gene expansion shapes genome architecture in the human pathogen Lichtheimia corymbifera: an evolutionary genomics analysis in the ancient terrestrial Mucorales (Mucoromycotina).</title>
        <authorList>
            <person name="Schwartze V.U."/>
            <person name="Winter S."/>
            <person name="Shelest E."/>
            <person name="Marcet-Houben M."/>
            <person name="Horn F."/>
            <person name="Wehner S."/>
            <person name="Hoffmann K."/>
            <person name="Riege K."/>
            <person name="Sammeth M."/>
            <person name="Nowrousian M."/>
            <person name="Valiante V."/>
            <person name="Linde J."/>
            <person name="Jacobsen I.D."/>
            <person name="Marz M."/>
            <person name="Brakhage A.A."/>
            <person name="Gabaldon T."/>
            <person name="Bocker S."/>
            <person name="Voigt K."/>
        </authorList>
    </citation>
    <scope>NUCLEOTIDE SEQUENCE [LARGE SCALE GENOMIC DNA]</scope>
    <source>
        <strain evidence="8">FSU 9682</strain>
    </source>
</reference>
<keyword evidence="9" id="KW-1185">Reference proteome</keyword>
<evidence type="ECO:0000256" key="6">
    <source>
        <dbReference type="SAM" id="MobiDB-lite"/>
    </source>
</evidence>
<keyword evidence="3" id="KW-0206">Cytoskeleton</keyword>
<dbReference type="Proteomes" id="UP000027586">
    <property type="component" value="Unassembled WGS sequence"/>
</dbReference>
<dbReference type="GO" id="GO:1990334">
    <property type="term" value="C:Bfa1-Bub2 complex"/>
    <property type="evidence" value="ECO:0007669"/>
    <property type="project" value="EnsemblFungi"/>
</dbReference>
<feature type="region of interest" description="Disordered" evidence="6">
    <location>
        <begin position="347"/>
        <end position="367"/>
    </location>
</feature>
<keyword evidence="2" id="KW-0963">Cytoplasm</keyword>
<dbReference type="EMBL" id="CBTN010000061">
    <property type="protein sequence ID" value="CDH58812.1"/>
    <property type="molecule type" value="Genomic_DNA"/>
</dbReference>
<dbReference type="SMART" id="SM00164">
    <property type="entry name" value="TBC"/>
    <property type="match status" value="1"/>
</dbReference>
<comment type="similarity">
    <text evidence="5">Belongs to the BUB2 family.</text>
</comment>
<dbReference type="InterPro" id="IPR035969">
    <property type="entry name" value="Rab-GAP_TBC_sf"/>
</dbReference>
<dbReference type="Pfam" id="PF00566">
    <property type="entry name" value="RabGAP-TBC"/>
    <property type="match status" value="1"/>
</dbReference>
<dbReference type="GO" id="GO:0005096">
    <property type="term" value="F:GTPase activator activity"/>
    <property type="evidence" value="ECO:0007669"/>
    <property type="project" value="EnsemblFungi"/>
</dbReference>
<dbReference type="GO" id="GO:0035974">
    <property type="term" value="C:meiotic spindle pole body"/>
    <property type="evidence" value="ECO:0007669"/>
    <property type="project" value="EnsemblFungi"/>
</dbReference>
<keyword evidence="4" id="KW-0131">Cell cycle</keyword>
<dbReference type="PANTHER" id="PTHR22957">
    <property type="entry name" value="TBC1 DOMAIN FAMILY MEMBER GTPASE-ACTIVATING PROTEIN"/>
    <property type="match status" value="1"/>
</dbReference>
<dbReference type="PROSITE" id="PS50086">
    <property type="entry name" value="TBC_RABGAP"/>
    <property type="match status" value="1"/>
</dbReference>
<comment type="subcellular location">
    <subcellularLocation>
        <location evidence="1">Cytoplasm</location>
        <location evidence="1">Cytoskeleton</location>
    </subcellularLocation>
</comment>
<organism evidence="8 9">
    <name type="scientific">Lichtheimia corymbifera JMRC:FSU:9682</name>
    <dbReference type="NCBI Taxonomy" id="1263082"/>
    <lineage>
        <taxon>Eukaryota</taxon>
        <taxon>Fungi</taxon>
        <taxon>Fungi incertae sedis</taxon>
        <taxon>Mucoromycota</taxon>
        <taxon>Mucoromycotina</taxon>
        <taxon>Mucoromycetes</taxon>
        <taxon>Mucorales</taxon>
        <taxon>Lichtheimiaceae</taxon>
        <taxon>Lichtheimia</taxon>
    </lineage>
</organism>
<gene>
    <name evidence="8" type="ORF">LCOR_09661.1</name>
</gene>
<dbReference type="Gene3D" id="1.10.8.270">
    <property type="entry name" value="putative rabgap domain of human tbc1 domain family member 14 like domains"/>
    <property type="match status" value="1"/>
</dbReference>
<evidence type="ECO:0000259" key="7">
    <source>
        <dbReference type="PROSITE" id="PS50086"/>
    </source>
</evidence>
<feature type="compositionally biased region" description="Low complexity" evidence="6">
    <location>
        <begin position="349"/>
        <end position="367"/>
    </location>
</feature>
<dbReference type="GO" id="GO:0031030">
    <property type="term" value="P:negative regulation of septation initiation signaling"/>
    <property type="evidence" value="ECO:0007669"/>
    <property type="project" value="EnsemblFungi"/>
</dbReference>
<dbReference type="GO" id="GO:0071957">
    <property type="term" value="C:old mitotic spindle pole body"/>
    <property type="evidence" value="ECO:0007669"/>
    <property type="project" value="EnsemblFungi"/>
</dbReference>